<evidence type="ECO:0000256" key="4">
    <source>
        <dbReference type="ARBA" id="ARBA00022597"/>
    </source>
</evidence>
<evidence type="ECO:0000256" key="7">
    <source>
        <dbReference type="ARBA" id="ARBA00022989"/>
    </source>
</evidence>
<sequence>MITALLVSLVACVLAVEGMNGQFGFSRPLIAATIIGLVLGDVTTGVTVGVTLQLIFMGISGVGAAVPPNQLIGTIIATTFAIVSGEGPEIALTLAIPVAVAAQAVDIFGRTINTFFIHAADKAAAEGNYKKLELCHFGGLLVMICKTFIIVFPAVYFGIDAVQGLIAMIPAQVLRGLEVSGGILPAVGFGMLLTMLDIKHLIPFFFIGFALATFGGFSIVGVTMVAVSIALIYDHFQKKSENDTESKDDLDALMSE</sequence>
<dbReference type="eggNOG" id="COG3715">
    <property type="taxonomic scope" value="Bacteria"/>
</dbReference>
<evidence type="ECO:0000256" key="1">
    <source>
        <dbReference type="ARBA" id="ARBA00004651"/>
    </source>
</evidence>
<feature type="transmembrane region" description="Helical" evidence="9">
    <location>
        <begin position="28"/>
        <end position="52"/>
    </location>
</feature>
<keyword evidence="8 9" id="KW-0472">Membrane</keyword>
<keyword evidence="2" id="KW-0813">Transport</keyword>
<dbReference type="InterPro" id="IPR050303">
    <property type="entry name" value="GatZ_KbaZ_carbometab"/>
</dbReference>
<dbReference type="GO" id="GO:0005886">
    <property type="term" value="C:plasma membrane"/>
    <property type="evidence" value="ECO:0007669"/>
    <property type="project" value="UniProtKB-SubCell"/>
</dbReference>
<dbReference type="Proteomes" id="UP000005950">
    <property type="component" value="Unassembled WGS sequence"/>
</dbReference>
<evidence type="ECO:0000256" key="2">
    <source>
        <dbReference type="ARBA" id="ARBA00022448"/>
    </source>
</evidence>
<keyword evidence="7 9" id="KW-1133">Transmembrane helix</keyword>
<comment type="subcellular location">
    <subcellularLocation>
        <location evidence="1">Cell membrane</location>
        <topology evidence="1">Multi-pass membrane protein</topology>
    </subcellularLocation>
</comment>
<keyword evidence="3" id="KW-1003">Cell membrane</keyword>
<evidence type="ECO:0000256" key="8">
    <source>
        <dbReference type="ARBA" id="ARBA00023136"/>
    </source>
</evidence>
<dbReference type="HOGENOM" id="CLU_069101_1_1_9"/>
<gene>
    <name evidence="10" type="ORF">HOLDEFILI_00336</name>
</gene>
<proteinExistence type="predicted"/>
<feature type="transmembrane region" description="Helical" evidence="9">
    <location>
        <begin position="205"/>
        <end position="233"/>
    </location>
</feature>
<reference evidence="10 11" key="2">
    <citation type="submission" date="2009-02" db="EMBL/GenBank/DDBJ databases">
        <title>Draft genome sequence of Holdemania filiformis DSM 12042.</title>
        <authorList>
            <person name="Sudarsanam P."/>
            <person name="Ley R."/>
            <person name="Guruge J."/>
            <person name="Turnbaugh P.J."/>
            <person name="Mahowald M."/>
            <person name="Liep D."/>
            <person name="Gordon J."/>
        </authorList>
    </citation>
    <scope>NUCLEOTIDE SEQUENCE [LARGE SCALE GENOMIC DNA]</scope>
    <source>
        <strain evidence="10 11">DSM 12042</strain>
    </source>
</reference>
<dbReference type="Pfam" id="PF03609">
    <property type="entry name" value="EII-Sor"/>
    <property type="match status" value="1"/>
</dbReference>
<keyword evidence="6 9" id="KW-0812">Transmembrane</keyword>
<feature type="transmembrane region" description="Helical" evidence="9">
    <location>
        <begin position="137"/>
        <end position="159"/>
    </location>
</feature>
<evidence type="ECO:0000256" key="5">
    <source>
        <dbReference type="ARBA" id="ARBA00022683"/>
    </source>
</evidence>
<evidence type="ECO:0000313" key="11">
    <source>
        <dbReference type="Proteomes" id="UP000005950"/>
    </source>
</evidence>
<dbReference type="EMBL" id="ACCF01000018">
    <property type="protein sequence ID" value="EEF69483.1"/>
    <property type="molecule type" value="Genomic_DNA"/>
</dbReference>
<dbReference type="PROSITE" id="PS51106">
    <property type="entry name" value="PTS_EIIC_TYPE_4"/>
    <property type="match status" value="1"/>
</dbReference>
<evidence type="ECO:0000313" key="10">
    <source>
        <dbReference type="EMBL" id="EEF69483.1"/>
    </source>
</evidence>
<dbReference type="OrthoDB" id="9815089at2"/>
<keyword evidence="4" id="KW-0762">Sugar transport</keyword>
<organism evidence="10 11">
    <name type="scientific">Holdemania filiformis DSM 12042</name>
    <dbReference type="NCBI Taxonomy" id="545696"/>
    <lineage>
        <taxon>Bacteria</taxon>
        <taxon>Bacillati</taxon>
        <taxon>Bacillota</taxon>
        <taxon>Erysipelotrichia</taxon>
        <taxon>Erysipelotrichales</taxon>
        <taxon>Erysipelotrichaceae</taxon>
        <taxon>Holdemania</taxon>
    </lineage>
</organism>
<dbReference type="InterPro" id="IPR004700">
    <property type="entry name" value="PTS_IIC_man"/>
</dbReference>
<evidence type="ECO:0000256" key="3">
    <source>
        <dbReference type="ARBA" id="ARBA00022475"/>
    </source>
</evidence>
<evidence type="ECO:0000256" key="6">
    <source>
        <dbReference type="ARBA" id="ARBA00022692"/>
    </source>
</evidence>
<name>B9Y3G1_9FIRM</name>
<reference evidence="10 11" key="1">
    <citation type="submission" date="2008-12" db="EMBL/GenBank/DDBJ databases">
        <authorList>
            <person name="Fulton L."/>
            <person name="Clifton S."/>
            <person name="Fulton B."/>
            <person name="Xu J."/>
            <person name="Minx P."/>
            <person name="Pepin K.H."/>
            <person name="Johnson M."/>
            <person name="Bhonagiri V."/>
            <person name="Nash W.E."/>
            <person name="Mardis E.R."/>
            <person name="Wilson R.K."/>
        </authorList>
    </citation>
    <scope>NUCLEOTIDE SEQUENCE [LARGE SCALE GENOMIC DNA]</scope>
    <source>
        <strain evidence="10 11">DSM 12042</strain>
    </source>
</reference>
<dbReference type="PANTHER" id="PTHR32502">
    <property type="entry name" value="N-ACETYLGALACTOSAMINE PERMEASE II COMPONENT-RELATED"/>
    <property type="match status" value="1"/>
</dbReference>
<keyword evidence="5" id="KW-0598">Phosphotransferase system</keyword>
<comment type="caution">
    <text evidence="10">The sequence shown here is derived from an EMBL/GenBank/DDBJ whole genome shotgun (WGS) entry which is preliminary data.</text>
</comment>
<protein>
    <submittedName>
        <fullName evidence="10">PTS system sorbose-specific iic component</fullName>
    </submittedName>
</protein>
<dbReference type="GO" id="GO:0009401">
    <property type="term" value="P:phosphoenolpyruvate-dependent sugar phosphotransferase system"/>
    <property type="evidence" value="ECO:0007669"/>
    <property type="project" value="UniProtKB-KW"/>
</dbReference>
<feature type="transmembrane region" description="Helical" evidence="9">
    <location>
        <begin position="179"/>
        <end position="198"/>
    </location>
</feature>
<dbReference type="AlphaFoldDB" id="B9Y3G1"/>
<evidence type="ECO:0000256" key="9">
    <source>
        <dbReference type="SAM" id="Phobius"/>
    </source>
</evidence>
<accession>B9Y3G1</accession>
<dbReference type="STRING" id="545696.HOLDEFILI_00336"/>
<dbReference type="PANTHER" id="PTHR32502:SF8">
    <property type="entry name" value="N-ACETYLGALACTOSAMINE PERMEASE IIC COMPONENT 1"/>
    <property type="match status" value="1"/>
</dbReference>
<dbReference type="RefSeq" id="WP_006057552.1">
    <property type="nucleotide sequence ID" value="NZ_GG657552.1"/>
</dbReference>